<evidence type="ECO:0000313" key="3">
    <source>
        <dbReference type="Proteomes" id="UP000562395"/>
    </source>
</evidence>
<reference evidence="2 3" key="1">
    <citation type="submission" date="2020-08" db="EMBL/GenBank/DDBJ databases">
        <title>Genomic Encyclopedia of Type Strains, Phase IV (KMG-IV): sequencing the most valuable type-strain genomes for metagenomic binning, comparative biology and taxonomic classification.</title>
        <authorList>
            <person name="Goeker M."/>
        </authorList>
    </citation>
    <scope>NUCLEOTIDE SEQUENCE [LARGE SCALE GENOMIC DNA]</scope>
    <source>
        <strain evidence="2 3">DSM 14552</strain>
    </source>
</reference>
<evidence type="ECO:0000313" key="2">
    <source>
        <dbReference type="EMBL" id="MBB3861913.1"/>
    </source>
</evidence>
<feature type="region of interest" description="Disordered" evidence="1">
    <location>
        <begin position="1"/>
        <end position="61"/>
    </location>
</feature>
<proteinExistence type="predicted"/>
<evidence type="ECO:0000256" key="1">
    <source>
        <dbReference type="SAM" id="MobiDB-lite"/>
    </source>
</evidence>
<gene>
    <name evidence="2" type="ORF">GGQ88_003203</name>
</gene>
<feature type="region of interest" description="Disordered" evidence="1">
    <location>
        <begin position="79"/>
        <end position="110"/>
    </location>
</feature>
<keyword evidence="3" id="KW-1185">Reference proteome</keyword>
<comment type="caution">
    <text evidence="2">The sequence shown here is derived from an EMBL/GenBank/DDBJ whole genome shotgun (WGS) entry which is preliminary data.</text>
</comment>
<sequence>MIDRDKPTADNTAPETVNSEQEDGDTQAQTVADEAIARATSVLGEQGESERVRGGIDDEGGDAQDLVDHMNQMVTSGHIDMSAFRGERSDDDEEGMYGEGGIEDDTPRGA</sequence>
<protein>
    <submittedName>
        <fullName evidence="2">Uncharacterized protein</fullName>
    </submittedName>
</protein>
<dbReference type="AlphaFoldDB" id="A0A7W5ZZE9"/>
<organism evidence="2 3">
    <name type="scientific">Novosphingobium hassiacum</name>
    <dbReference type="NCBI Taxonomy" id="173676"/>
    <lineage>
        <taxon>Bacteria</taxon>
        <taxon>Pseudomonadati</taxon>
        <taxon>Pseudomonadota</taxon>
        <taxon>Alphaproteobacteria</taxon>
        <taxon>Sphingomonadales</taxon>
        <taxon>Sphingomonadaceae</taxon>
        <taxon>Novosphingobium</taxon>
    </lineage>
</organism>
<feature type="compositionally biased region" description="Polar residues" evidence="1">
    <location>
        <begin position="9"/>
        <end position="19"/>
    </location>
</feature>
<feature type="compositionally biased region" description="Acidic residues" evidence="1">
    <location>
        <begin position="89"/>
        <end position="104"/>
    </location>
</feature>
<name>A0A7W5ZZE9_9SPHN</name>
<dbReference type="EMBL" id="JACICY010000008">
    <property type="protein sequence ID" value="MBB3861913.1"/>
    <property type="molecule type" value="Genomic_DNA"/>
</dbReference>
<dbReference type="RefSeq" id="WP_343057238.1">
    <property type="nucleotide sequence ID" value="NZ_JACICY010000008.1"/>
</dbReference>
<accession>A0A7W5ZZE9</accession>
<dbReference type="Proteomes" id="UP000562395">
    <property type="component" value="Unassembled WGS sequence"/>
</dbReference>